<name>A0ABW4MSZ9_9BACI</name>
<gene>
    <name evidence="1" type="ORF">ACFSFW_15645</name>
</gene>
<comment type="caution">
    <text evidence="1">The sequence shown here is derived from an EMBL/GenBank/DDBJ whole genome shotgun (WGS) entry which is preliminary data.</text>
</comment>
<dbReference type="Proteomes" id="UP001597227">
    <property type="component" value="Unassembled WGS sequence"/>
</dbReference>
<proteinExistence type="predicted"/>
<reference evidence="2" key="1">
    <citation type="journal article" date="2019" name="Int. J. Syst. Evol. Microbiol.">
        <title>The Global Catalogue of Microorganisms (GCM) 10K type strain sequencing project: providing services to taxonomists for standard genome sequencing and annotation.</title>
        <authorList>
            <consortium name="The Broad Institute Genomics Platform"/>
            <consortium name="The Broad Institute Genome Sequencing Center for Infectious Disease"/>
            <person name="Wu L."/>
            <person name="Ma J."/>
        </authorList>
    </citation>
    <scope>NUCLEOTIDE SEQUENCE [LARGE SCALE GENOMIC DNA]</scope>
    <source>
        <strain evidence="2">CCUG 15531</strain>
    </source>
</reference>
<sequence length="104" mass="12034">MAYPSVNYHALINRYSDIERHKACIARELGYYPNRYTNINNHSRAVTALTPDGHTVVILHLKFDNDPYKYYEVVSVSGPDFNKLTNEIIPDVWRKISRATEMCG</sequence>
<dbReference type="EMBL" id="JBHUEK010000025">
    <property type="protein sequence ID" value="MFD1780100.1"/>
    <property type="molecule type" value="Genomic_DNA"/>
</dbReference>
<accession>A0ABW4MSZ9</accession>
<protein>
    <submittedName>
        <fullName evidence="1">Uncharacterized protein</fullName>
    </submittedName>
</protein>
<evidence type="ECO:0000313" key="2">
    <source>
        <dbReference type="Proteomes" id="UP001597227"/>
    </source>
</evidence>
<keyword evidence="2" id="KW-1185">Reference proteome</keyword>
<dbReference type="RefSeq" id="WP_388039622.1">
    <property type="nucleotide sequence ID" value="NZ_JBHUEK010000025.1"/>
</dbReference>
<organism evidence="1 2">
    <name type="scientific">Fredinandcohnia salidurans</name>
    <dbReference type="NCBI Taxonomy" id="2595041"/>
    <lineage>
        <taxon>Bacteria</taxon>
        <taxon>Bacillati</taxon>
        <taxon>Bacillota</taxon>
        <taxon>Bacilli</taxon>
        <taxon>Bacillales</taxon>
        <taxon>Bacillaceae</taxon>
        <taxon>Fredinandcohnia</taxon>
    </lineage>
</organism>
<evidence type="ECO:0000313" key="1">
    <source>
        <dbReference type="EMBL" id="MFD1780100.1"/>
    </source>
</evidence>